<feature type="coiled-coil region" evidence="7">
    <location>
        <begin position="275"/>
        <end position="327"/>
    </location>
</feature>
<dbReference type="InterPro" id="IPR019394">
    <property type="entry name" value="TEX28/TMCC"/>
</dbReference>
<evidence type="ECO:0000256" key="4">
    <source>
        <dbReference type="ARBA" id="ARBA00022989"/>
    </source>
</evidence>
<reference evidence="11" key="2">
    <citation type="journal article" date="2007" name="PLoS Biol.">
        <title>Survey sequencing and comparative analysis of the elephant shark (Callorhinchus milii) genome.</title>
        <authorList>
            <person name="Venkatesh B."/>
            <person name="Kirkness E.F."/>
            <person name="Loh Y.H."/>
            <person name="Halpern A.L."/>
            <person name="Lee A.P."/>
            <person name="Johnson J."/>
            <person name="Dandona N."/>
            <person name="Viswanathan L.D."/>
            <person name="Tay A."/>
            <person name="Venter J.C."/>
            <person name="Strausberg R.L."/>
            <person name="Brenner S."/>
        </authorList>
    </citation>
    <scope>NUCLEOTIDE SEQUENCE [LARGE SCALE GENOMIC DNA]</scope>
</reference>
<dbReference type="GO" id="GO:0016020">
    <property type="term" value="C:membrane"/>
    <property type="evidence" value="ECO:0007669"/>
    <property type="project" value="UniProtKB-SubCell"/>
</dbReference>
<dbReference type="InParanoid" id="A0A4W3IED0"/>
<proteinExistence type="inferred from homology"/>
<feature type="transmembrane region" description="Helical" evidence="9">
    <location>
        <begin position="425"/>
        <end position="441"/>
    </location>
</feature>
<feature type="region of interest" description="Disordered" evidence="8">
    <location>
        <begin position="226"/>
        <end position="263"/>
    </location>
</feature>
<comment type="similarity">
    <text evidence="2">Belongs to the TEX28 family.</text>
</comment>
<feature type="region of interest" description="Disordered" evidence="8">
    <location>
        <begin position="1"/>
        <end position="22"/>
    </location>
</feature>
<evidence type="ECO:0000256" key="5">
    <source>
        <dbReference type="ARBA" id="ARBA00023054"/>
    </source>
</evidence>
<dbReference type="PANTHER" id="PTHR17613">
    <property type="entry name" value="CEREBRAL PROTEIN-11-RELATED"/>
    <property type="match status" value="1"/>
</dbReference>
<dbReference type="OMA" id="APHGMES"/>
<dbReference type="Pfam" id="PF10267">
    <property type="entry name" value="Tmemb_cc2"/>
    <property type="match status" value="1"/>
</dbReference>
<keyword evidence="3 9" id="KW-0812">Transmembrane</keyword>
<evidence type="ECO:0000313" key="10">
    <source>
        <dbReference type="Ensembl" id="ENSCMIP00000027162.1"/>
    </source>
</evidence>
<sequence>HGATERTNMSSLSLPGNIRRGGSDTNLNLTVTDGFLDFQRERLSAEQLKQKVLKITEQIRIEQVTRDDNVAEYLKLVNNADKQQSRRIKQVFEKKNQKSAHTITQLQKKLEHYHKKMKDVEQNGPKTSKESLKDSPNMVRDINSNARPGSGAGILEGGKGVPGVTLTPPTYVFNKSREFANLIRNKFGSADNISHLKTSSMDDFRRDGGSRTLGGSATLVSKDKYLSDEDDDCSNGSASGDSNGNSDFGLAATGSPKSSTLEREQGKLSTIFDELKEIKDAQTQLSDDIEKLKVQFKRDYALITQALQEERYRSKHLEDQLNDLTELHQHETIDLKQELASIEEKVTYQSYERARDIQEALESCQTRIATLELHHQQQQVVQIEHANAKVLLAKCINVLLAIMTVILVCVSTIAKFSVPLLKSRFHVLCTVCSVLLIFILWKKWDDIQCLVEHIIVSR</sequence>
<reference evidence="11" key="3">
    <citation type="journal article" date="2014" name="Nature">
        <title>Elephant shark genome provides unique insights into gnathostome evolution.</title>
        <authorList>
            <consortium name="International Elephant Shark Genome Sequencing Consortium"/>
            <person name="Venkatesh B."/>
            <person name="Lee A.P."/>
            <person name="Ravi V."/>
            <person name="Maurya A.K."/>
            <person name="Lian M.M."/>
            <person name="Swann J.B."/>
            <person name="Ohta Y."/>
            <person name="Flajnik M.F."/>
            <person name="Sutoh Y."/>
            <person name="Kasahara M."/>
            <person name="Hoon S."/>
            <person name="Gangu V."/>
            <person name="Roy S.W."/>
            <person name="Irimia M."/>
            <person name="Korzh V."/>
            <person name="Kondrychyn I."/>
            <person name="Lim Z.W."/>
            <person name="Tay B.H."/>
            <person name="Tohari S."/>
            <person name="Kong K.W."/>
            <person name="Ho S."/>
            <person name="Lorente-Galdos B."/>
            <person name="Quilez J."/>
            <person name="Marques-Bonet T."/>
            <person name="Raney B.J."/>
            <person name="Ingham P.W."/>
            <person name="Tay A."/>
            <person name="Hillier L.W."/>
            <person name="Minx P."/>
            <person name="Boehm T."/>
            <person name="Wilson R.K."/>
            <person name="Brenner S."/>
            <person name="Warren W.C."/>
        </authorList>
    </citation>
    <scope>NUCLEOTIDE SEQUENCE [LARGE SCALE GENOMIC DNA]</scope>
</reference>
<feature type="compositionally biased region" description="Gly residues" evidence="8">
    <location>
        <begin position="150"/>
        <end position="161"/>
    </location>
</feature>
<organism evidence="10 11">
    <name type="scientific">Callorhinchus milii</name>
    <name type="common">Ghost shark</name>
    <dbReference type="NCBI Taxonomy" id="7868"/>
    <lineage>
        <taxon>Eukaryota</taxon>
        <taxon>Metazoa</taxon>
        <taxon>Chordata</taxon>
        <taxon>Craniata</taxon>
        <taxon>Vertebrata</taxon>
        <taxon>Chondrichthyes</taxon>
        <taxon>Holocephali</taxon>
        <taxon>Chimaeriformes</taxon>
        <taxon>Callorhinchidae</taxon>
        <taxon>Callorhinchus</taxon>
    </lineage>
</organism>
<keyword evidence="11" id="KW-1185">Reference proteome</keyword>
<reference evidence="10" key="4">
    <citation type="submission" date="2025-08" db="UniProtKB">
        <authorList>
            <consortium name="Ensembl"/>
        </authorList>
    </citation>
    <scope>IDENTIFICATION</scope>
</reference>
<accession>A0A4W3IED0</accession>
<feature type="transmembrane region" description="Helical" evidence="9">
    <location>
        <begin position="391"/>
        <end position="413"/>
    </location>
</feature>
<protein>
    <submittedName>
        <fullName evidence="10">Transmembrane and coiled-coil domain family 3</fullName>
    </submittedName>
</protein>
<dbReference type="Ensembl" id="ENSCMIT00000027597.1">
    <property type="protein sequence ID" value="ENSCMIP00000027162.1"/>
    <property type="gene ID" value="ENSCMIG00000011830.1"/>
</dbReference>
<evidence type="ECO:0000256" key="9">
    <source>
        <dbReference type="SAM" id="Phobius"/>
    </source>
</evidence>
<feature type="compositionally biased region" description="Polar residues" evidence="8">
    <location>
        <begin position="1"/>
        <end position="14"/>
    </location>
</feature>
<reference evidence="11" key="1">
    <citation type="journal article" date="2006" name="Science">
        <title>Ancient noncoding elements conserved in the human genome.</title>
        <authorList>
            <person name="Venkatesh B."/>
            <person name="Kirkness E.F."/>
            <person name="Loh Y.H."/>
            <person name="Halpern A.L."/>
            <person name="Lee A.P."/>
            <person name="Johnson J."/>
            <person name="Dandona N."/>
            <person name="Viswanathan L.D."/>
            <person name="Tay A."/>
            <person name="Venter J.C."/>
            <person name="Strausberg R.L."/>
            <person name="Brenner S."/>
        </authorList>
    </citation>
    <scope>NUCLEOTIDE SEQUENCE [LARGE SCALE GENOMIC DNA]</scope>
</reference>
<evidence type="ECO:0000256" key="7">
    <source>
        <dbReference type="SAM" id="Coils"/>
    </source>
</evidence>
<evidence type="ECO:0000256" key="6">
    <source>
        <dbReference type="ARBA" id="ARBA00023136"/>
    </source>
</evidence>
<dbReference type="GeneTree" id="ENSGT00940000157275"/>
<dbReference type="GO" id="GO:0012505">
    <property type="term" value="C:endomembrane system"/>
    <property type="evidence" value="ECO:0007669"/>
    <property type="project" value="TreeGrafter"/>
</dbReference>
<name>A0A4W3IED0_CALMI</name>
<dbReference type="STRING" id="7868.ENSCMIP00000027162"/>
<evidence type="ECO:0000256" key="2">
    <source>
        <dbReference type="ARBA" id="ARBA00008108"/>
    </source>
</evidence>
<evidence type="ECO:0000256" key="8">
    <source>
        <dbReference type="SAM" id="MobiDB-lite"/>
    </source>
</evidence>
<feature type="region of interest" description="Disordered" evidence="8">
    <location>
        <begin position="116"/>
        <end position="161"/>
    </location>
</feature>
<reference evidence="10" key="5">
    <citation type="submission" date="2025-09" db="UniProtKB">
        <authorList>
            <consortium name="Ensembl"/>
        </authorList>
    </citation>
    <scope>IDENTIFICATION</scope>
</reference>
<evidence type="ECO:0000256" key="1">
    <source>
        <dbReference type="ARBA" id="ARBA00004370"/>
    </source>
</evidence>
<keyword evidence="6 9" id="KW-0472">Membrane</keyword>
<dbReference type="Proteomes" id="UP000314986">
    <property type="component" value="Unassembled WGS sequence"/>
</dbReference>
<comment type="subcellular location">
    <subcellularLocation>
        <location evidence="1">Membrane</location>
    </subcellularLocation>
</comment>
<keyword evidence="4 9" id="KW-1133">Transmembrane helix</keyword>
<dbReference type="PANTHER" id="PTHR17613:SF8">
    <property type="entry name" value="TRANSMEMBRANE AND COILED-COIL DOMAIN PROTEIN 3"/>
    <property type="match status" value="1"/>
</dbReference>
<evidence type="ECO:0000256" key="3">
    <source>
        <dbReference type="ARBA" id="ARBA00022692"/>
    </source>
</evidence>
<feature type="compositionally biased region" description="Low complexity" evidence="8">
    <location>
        <begin position="234"/>
        <end position="247"/>
    </location>
</feature>
<keyword evidence="5 7" id="KW-0175">Coiled coil</keyword>
<dbReference type="AlphaFoldDB" id="A0A4W3IED0"/>
<evidence type="ECO:0000313" key="11">
    <source>
        <dbReference type="Proteomes" id="UP000314986"/>
    </source>
</evidence>